<gene>
    <name evidence="1" type="ORF">FBZ95_104302</name>
</gene>
<comment type="caution">
    <text evidence="1">The sequence shown here is derived from an EMBL/GenBank/DDBJ whole genome shotgun (WGS) entry which is preliminary data.</text>
</comment>
<accession>A0A560IV72</accession>
<organism evidence="1 2">
    <name type="scientific">Bradyrhizobium sacchari</name>
    <dbReference type="NCBI Taxonomy" id="1399419"/>
    <lineage>
        <taxon>Bacteria</taxon>
        <taxon>Pseudomonadati</taxon>
        <taxon>Pseudomonadota</taxon>
        <taxon>Alphaproteobacteria</taxon>
        <taxon>Hyphomicrobiales</taxon>
        <taxon>Nitrobacteraceae</taxon>
        <taxon>Bradyrhizobium</taxon>
    </lineage>
</organism>
<protein>
    <submittedName>
        <fullName evidence="1">Uncharacterized protein</fullName>
    </submittedName>
</protein>
<name>A0A560IV72_9BRAD</name>
<dbReference type="EMBL" id="VITW01000004">
    <property type="protein sequence ID" value="TWB76122.1"/>
    <property type="molecule type" value="Genomic_DNA"/>
</dbReference>
<keyword evidence="2" id="KW-1185">Reference proteome</keyword>
<dbReference type="RefSeq" id="WP_145680185.1">
    <property type="nucleotide sequence ID" value="NZ_LWIG01000007.1"/>
</dbReference>
<evidence type="ECO:0000313" key="1">
    <source>
        <dbReference type="EMBL" id="TWB76122.1"/>
    </source>
</evidence>
<proteinExistence type="predicted"/>
<dbReference type="Proteomes" id="UP000315914">
    <property type="component" value="Unassembled WGS sequence"/>
</dbReference>
<dbReference type="STRING" id="1399419.A5906_26310"/>
<reference evidence="1 2" key="1">
    <citation type="submission" date="2019-06" db="EMBL/GenBank/DDBJ databases">
        <title>Genomic Encyclopedia of Type Strains, Phase IV (KMG-V): Genome sequencing to study the core and pangenomes of soil and plant-associated prokaryotes.</title>
        <authorList>
            <person name="Whitman W."/>
        </authorList>
    </citation>
    <scope>NUCLEOTIDE SEQUENCE [LARGE SCALE GENOMIC DNA]</scope>
    <source>
        <strain evidence="1 2">BR 10556</strain>
    </source>
</reference>
<sequence length="222" mass="25262">MVRLKHSEKRILEDALDMGGGYVLNFSDRTFTEFFDDHGITMYQETYGFNGTSKAKHMRAIIEVEDAFTVCRVLRQLWEHRESIPLYQKADITGQLKTRFFALVSQLEGGDGIARTDAIDGFARDETLEELVASIERDIGANRPAAAIDRLHTYCMKKFGHLLDARGVAWDRGEPLHSRVGKYVKALGQERDLRDVTAQIIKNAIGVFDKFNHVRNNQSLAR</sequence>
<dbReference type="AlphaFoldDB" id="A0A560IV72"/>
<dbReference type="OrthoDB" id="1395176at2"/>
<evidence type="ECO:0000313" key="2">
    <source>
        <dbReference type="Proteomes" id="UP000315914"/>
    </source>
</evidence>